<keyword evidence="2" id="KW-0378">Hydrolase</keyword>
<dbReference type="SUPFAM" id="SSF55031">
    <property type="entry name" value="Bacterial exopeptidase dimerisation domain"/>
    <property type="match status" value="1"/>
</dbReference>
<dbReference type="InterPro" id="IPR011650">
    <property type="entry name" value="Peptidase_M20_dimer"/>
</dbReference>
<evidence type="ECO:0000313" key="5">
    <source>
        <dbReference type="Proteomes" id="UP000036503"/>
    </source>
</evidence>
<dbReference type="Gene3D" id="3.40.630.10">
    <property type="entry name" value="Zn peptidases"/>
    <property type="match status" value="1"/>
</dbReference>
<feature type="domain" description="Peptidase M20 dimerisation" evidence="3">
    <location>
        <begin position="182"/>
        <end position="276"/>
    </location>
</feature>
<dbReference type="GO" id="GO:0046872">
    <property type="term" value="F:metal ion binding"/>
    <property type="evidence" value="ECO:0007669"/>
    <property type="project" value="UniProtKB-KW"/>
</dbReference>
<dbReference type="InterPro" id="IPR002933">
    <property type="entry name" value="Peptidase_M20"/>
</dbReference>
<dbReference type="OrthoDB" id="9783294at2"/>
<dbReference type="EMBL" id="LEKT01000020">
    <property type="protein sequence ID" value="KMO86540.1"/>
    <property type="molecule type" value="Genomic_DNA"/>
</dbReference>
<dbReference type="Pfam" id="PF07687">
    <property type="entry name" value="M20_dimer"/>
    <property type="match status" value="1"/>
</dbReference>
<dbReference type="AlphaFoldDB" id="A0A0J6WSR2"/>
<dbReference type="PANTHER" id="PTHR43808:SF17">
    <property type="entry name" value="PEPTIDASE M20"/>
    <property type="match status" value="1"/>
</dbReference>
<protein>
    <submittedName>
        <fullName evidence="4">Peptidase</fullName>
    </submittedName>
</protein>
<name>A0A0J6WSR2_9FIRM</name>
<dbReference type="STRING" id="39029.BSR42_05900"/>
<evidence type="ECO:0000259" key="3">
    <source>
        <dbReference type="Pfam" id="PF07687"/>
    </source>
</evidence>
<dbReference type="InParanoid" id="A0A0J6WSR2"/>
<organism evidence="4 5">
    <name type="scientific">Megasphaera cerevisiae DSM 20462</name>
    <dbReference type="NCBI Taxonomy" id="1122219"/>
    <lineage>
        <taxon>Bacteria</taxon>
        <taxon>Bacillati</taxon>
        <taxon>Bacillota</taxon>
        <taxon>Negativicutes</taxon>
        <taxon>Veillonellales</taxon>
        <taxon>Veillonellaceae</taxon>
        <taxon>Megasphaera</taxon>
    </lineage>
</organism>
<keyword evidence="1" id="KW-0479">Metal-binding</keyword>
<dbReference type="InterPro" id="IPR050072">
    <property type="entry name" value="Peptidase_M20A"/>
</dbReference>
<evidence type="ECO:0000256" key="2">
    <source>
        <dbReference type="ARBA" id="ARBA00022801"/>
    </source>
</evidence>
<dbReference type="GO" id="GO:0016787">
    <property type="term" value="F:hydrolase activity"/>
    <property type="evidence" value="ECO:0007669"/>
    <property type="project" value="UniProtKB-KW"/>
</dbReference>
<comment type="caution">
    <text evidence="4">The sequence shown here is derived from an EMBL/GenBank/DDBJ whole genome shotgun (WGS) entry which is preliminary data.</text>
</comment>
<dbReference type="PATRIC" id="fig|1122219.3.peg.1022"/>
<dbReference type="Pfam" id="PF01546">
    <property type="entry name" value="Peptidase_M20"/>
    <property type="match status" value="1"/>
</dbReference>
<dbReference type="InterPro" id="IPR036264">
    <property type="entry name" value="Bact_exopeptidase_dim_dom"/>
</dbReference>
<dbReference type="SUPFAM" id="SSF53187">
    <property type="entry name" value="Zn-dependent exopeptidases"/>
    <property type="match status" value="1"/>
</dbReference>
<evidence type="ECO:0000256" key="1">
    <source>
        <dbReference type="ARBA" id="ARBA00022723"/>
    </source>
</evidence>
<reference evidence="4 5" key="1">
    <citation type="submission" date="2015-06" db="EMBL/GenBank/DDBJ databases">
        <title>Draft genome sequence of beer spoilage bacterium Megasphaera cerevisiae type strain 20462.</title>
        <authorList>
            <person name="Kutumbaka K."/>
            <person name="Pasmowitz J."/>
            <person name="Mategko J."/>
            <person name="Reyes D."/>
            <person name="Friedrich A."/>
            <person name="Han S."/>
            <person name="Martens-Habbena W."/>
            <person name="Neal-McKinney J."/>
            <person name="Janagama H.K."/>
            <person name="Nadala C."/>
            <person name="Samadpour M."/>
        </authorList>
    </citation>
    <scope>NUCLEOTIDE SEQUENCE [LARGE SCALE GENOMIC DNA]</scope>
    <source>
        <strain evidence="4 5">DSM 20462</strain>
    </source>
</reference>
<proteinExistence type="predicted"/>
<keyword evidence="5" id="KW-1185">Reference proteome</keyword>
<accession>A0A0J6WSR2</accession>
<dbReference type="Gene3D" id="3.30.70.360">
    <property type="match status" value="1"/>
</dbReference>
<evidence type="ECO:0000313" key="4">
    <source>
        <dbReference type="EMBL" id="KMO86540.1"/>
    </source>
</evidence>
<sequence length="374" mass="41145">MNKNIKKEIICYAENHKDDLIQLICTIASIPSPTGREQEKAKWILQYLHDLGAHEAYIDEAGNVLFPWHIDASRPVPLYNAHIDTVFNQLDTITPAITGNILAAPSCGDNSSSVAGLLFFIRMMRELSIVLPTGILFAFNVGEEGLGNLKGMRHIMTKWQNRISEVIAVDCTFDTFVNVAVGSRRYAVSVEAEGGHSWMHFGNDNAIAIAASIISQLYALTVPAQPKTTYNIGTISGGTTVNSIAAHAEFTVDLRSESMTELEQLDTAFKAILAQAQTPKIKITHTILGERPCSNGVLNAEIYDRIASIRRRKNLETVFVSASTDANIPLSQGIPAISFGFCRSHGEHTVHETLELDTLMPGILQMAEFMFFHD</sequence>
<dbReference type="Proteomes" id="UP000036503">
    <property type="component" value="Unassembled WGS sequence"/>
</dbReference>
<dbReference type="PANTHER" id="PTHR43808">
    <property type="entry name" value="ACETYLORNITHINE DEACETYLASE"/>
    <property type="match status" value="1"/>
</dbReference>
<dbReference type="RefSeq" id="WP_048514203.1">
    <property type="nucleotide sequence ID" value="NZ_FUXD01000020.1"/>
</dbReference>
<gene>
    <name evidence="4" type="ORF">AB840_07425</name>
</gene>